<evidence type="ECO:0000259" key="7">
    <source>
        <dbReference type="PROSITE" id="PS51032"/>
    </source>
</evidence>
<keyword evidence="3" id="KW-0238">DNA-binding</keyword>
<evidence type="ECO:0000256" key="2">
    <source>
        <dbReference type="ARBA" id="ARBA00023015"/>
    </source>
</evidence>
<name>A0AAW1RE16_9CHLO</name>
<feature type="compositionally biased region" description="Basic residues" evidence="6">
    <location>
        <begin position="298"/>
        <end position="308"/>
    </location>
</feature>
<feature type="region of interest" description="Disordered" evidence="6">
    <location>
        <begin position="258"/>
        <end position="308"/>
    </location>
</feature>
<comment type="subcellular location">
    <subcellularLocation>
        <location evidence="1">Nucleus</location>
    </subcellularLocation>
</comment>
<evidence type="ECO:0000256" key="4">
    <source>
        <dbReference type="ARBA" id="ARBA00023163"/>
    </source>
</evidence>
<evidence type="ECO:0000256" key="3">
    <source>
        <dbReference type="ARBA" id="ARBA00023125"/>
    </source>
</evidence>
<proteinExistence type="predicted"/>
<protein>
    <recommendedName>
        <fullName evidence="7">AP2/ERF domain-containing protein</fullName>
    </recommendedName>
</protein>
<reference evidence="8 9" key="1">
    <citation type="journal article" date="2024" name="Nat. Commun.">
        <title>Phylogenomics reveals the evolutionary origins of lichenization in chlorophyte algae.</title>
        <authorList>
            <person name="Puginier C."/>
            <person name="Libourel C."/>
            <person name="Otte J."/>
            <person name="Skaloud P."/>
            <person name="Haon M."/>
            <person name="Grisel S."/>
            <person name="Petersen M."/>
            <person name="Berrin J.G."/>
            <person name="Delaux P.M."/>
            <person name="Dal Grande F."/>
            <person name="Keller J."/>
        </authorList>
    </citation>
    <scope>NUCLEOTIDE SEQUENCE [LARGE SCALE GENOMIC DNA]</scope>
    <source>
        <strain evidence="8 9">SAG 245.80</strain>
    </source>
</reference>
<keyword evidence="4" id="KW-0804">Transcription</keyword>
<dbReference type="GO" id="GO:0003677">
    <property type="term" value="F:DNA binding"/>
    <property type="evidence" value="ECO:0007669"/>
    <property type="project" value="UniProtKB-KW"/>
</dbReference>
<dbReference type="PANTHER" id="PTHR32467:SF90">
    <property type="entry name" value="AP2-LIKE ETHYLENE-RESPONSIVE TRANSCRIPTION FACTOR AIL1"/>
    <property type="match status" value="1"/>
</dbReference>
<dbReference type="Gene3D" id="3.30.730.10">
    <property type="entry name" value="AP2/ERF domain"/>
    <property type="match status" value="2"/>
</dbReference>
<organism evidence="8 9">
    <name type="scientific">Elliptochloris bilobata</name>
    <dbReference type="NCBI Taxonomy" id="381761"/>
    <lineage>
        <taxon>Eukaryota</taxon>
        <taxon>Viridiplantae</taxon>
        <taxon>Chlorophyta</taxon>
        <taxon>core chlorophytes</taxon>
        <taxon>Trebouxiophyceae</taxon>
        <taxon>Trebouxiophyceae incertae sedis</taxon>
        <taxon>Elliptochloris clade</taxon>
        <taxon>Elliptochloris</taxon>
    </lineage>
</organism>
<evidence type="ECO:0000313" key="9">
    <source>
        <dbReference type="Proteomes" id="UP001445335"/>
    </source>
</evidence>
<dbReference type="InterPro" id="IPR001471">
    <property type="entry name" value="AP2/ERF_dom"/>
</dbReference>
<feature type="compositionally biased region" description="Low complexity" evidence="6">
    <location>
        <begin position="267"/>
        <end position="280"/>
    </location>
</feature>
<evidence type="ECO:0000256" key="6">
    <source>
        <dbReference type="SAM" id="MobiDB-lite"/>
    </source>
</evidence>
<evidence type="ECO:0000313" key="8">
    <source>
        <dbReference type="EMBL" id="KAK9831882.1"/>
    </source>
</evidence>
<dbReference type="SUPFAM" id="SSF54171">
    <property type="entry name" value="DNA-binding domain"/>
    <property type="match status" value="2"/>
</dbReference>
<keyword evidence="5" id="KW-0539">Nucleus</keyword>
<dbReference type="CDD" id="cd00018">
    <property type="entry name" value="AP2"/>
    <property type="match status" value="1"/>
</dbReference>
<accession>A0AAW1RE16</accession>
<dbReference type="SMART" id="SM00380">
    <property type="entry name" value="AP2"/>
    <property type="match status" value="2"/>
</dbReference>
<dbReference type="Pfam" id="PF00847">
    <property type="entry name" value="AP2"/>
    <property type="match status" value="1"/>
</dbReference>
<dbReference type="GO" id="GO:0005634">
    <property type="term" value="C:nucleus"/>
    <property type="evidence" value="ECO:0007669"/>
    <property type="project" value="UniProtKB-SubCell"/>
</dbReference>
<sequence>MQLDATAPGALQDGALPASGAPGWGRALGGDAGAAPGGSDGFGPLLIGAVSGGGVPAEALTLAARKSGSAGGRKVKGTTSSQYRGVTRHTTTGRYEAHLWDSSFERVKTGKGGRSRGKQVYLGGWLTEDAAARAYDLAAIAFWRSDAVLNFEWAGYEADMAELAGMTREEVVAMLKRNSTGFSRGQSKYRGVTRHHQHGRWEARIGRVQGNKYLYLGTFNSEEEAARAYDVAAIAHRGRKAVTNFGLRDYPEALLAAAPAEPPPPSAAAVDAHGPAALHAPGPPPTTPDASEPEAPRCRKRNGRSGSG</sequence>
<dbReference type="AlphaFoldDB" id="A0AAW1RE16"/>
<feature type="domain" description="AP2/ERF" evidence="7">
    <location>
        <begin position="82"/>
        <end position="152"/>
    </location>
</feature>
<gene>
    <name evidence="8" type="ORF">WJX81_005087</name>
</gene>
<keyword evidence="2" id="KW-0805">Transcription regulation</keyword>
<keyword evidence="9" id="KW-1185">Reference proteome</keyword>
<dbReference type="InterPro" id="IPR016177">
    <property type="entry name" value="DNA-bd_dom_sf"/>
</dbReference>
<evidence type="ECO:0000256" key="5">
    <source>
        <dbReference type="ARBA" id="ARBA00023242"/>
    </source>
</evidence>
<dbReference type="Proteomes" id="UP001445335">
    <property type="component" value="Unassembled WGS sequence"/>
</dbReference>
<dbReference type="PROSITE" id="PS51032">
    <property type="entry name" value="AP2_ERF"/>
    <property type="match status" value="2"/>
</dbReference>
<dbReference type="EMBL" id="JALJOU010000044">
    <property type="protein sequence ID" value="KAK9831882.1"/>
    <property type="molecule type" value="Genomic_DNA"/>
</dbReference>
<evidence type="ECO:0000256" key="1">
    <source>
        <dbReference type="ARBA" id="ARBA00004123"/>
    </source>
</evidence>
<feature type="domain" description="AP2/ERF" evidence="7">
    <location>
        <begin position="188"/>
        <end position="246"/>
    </location>
</feature>
<dbReference type="PANTHER" id="PTHR32467">
    <property type="entry name" value="AP2-LIKE ETHYLENE-RESPONSIVE TRANSCRIPTION FACTOR"/>
    <property type="match status" value="1"/>
</dbReference>
<dbReference type="GO" id="GO:0003700">
    <property type="term" value="F:DNA-binding transcription factor activity"/>
    <property type="evidence" value="ECO:0007669"/>
    <property type="project" value="InterPro"/>
</dbReference>
<dbReference type="InterPro" id="IPR036955">
    <property type="entry name" value="AP2/ERF_dom_sf"/>
</dbReference>
<comment type="caution">
    <text evidence="8">The sequence shown here is derived from an EMBL/GenBank/DDBJ whole genome shotgun (WGS) entry which is preliminary data.</text>
</comment>